<dbReference type="AlphaFoldDB" id="A0A4R0H7U9"/>
<accession>A0A4R0H7U9</accession>
<proteinExistence type="predicted"/>
<protein>
    <submittedName>
        <fullName evidence="2">Uncharacterized protein</fullName>
    </submittedName>
</protein>
<comment type="caution">
    <text evidence="2">The sequence shown here is derived from an EMBL/GenBank/DDBJ whole genome shotgun (WGS) entry which is preliminary data.</text>
</comment>
<keyword evidence="1" id="KW-0812">Transmembrane</keyword>
<organism evidence="2 3">
    <name type="scientific">Kribbella soli</name>
    <dbReference type="NCBI Taxonomy" id="1124743"/>
    <lineage>
        <taxon>Bacteria</taxon>
        <taxon>Bacillati</taxon>
        <taxon>Actinomycetota</taxon>
        <taxon>Actinomycetes</taxon>
        <taxon>Propionibacteriales</taxon>
        <taxon>Kribbellaceae</taxon>
        <taxon>Kribbella</taxon>
    </lineage>
</organism>
<feature type="transmembrane region" description="Helical" evidence="1">
    <location>
        <begin position="79"/>
        <end position="97"/>
    </location>
</feature>
<keyword evidence="1" id="KW-1133">Transmembrane helix</keyword>
<dbReference type="Proteomes" id="UP000292346">
    <property type="component" value="Unassembled WGS sequence"/>
</dbReference>
<dbReference type="OrthoDB" id="3789019at2"/>
<feature type="transmembrane region" description="Helical" evidence="1">
    <location>
        <begin position="12"/>
        <end position="31"/>
    </location>
</feature>
<keyword evidence="3" id="KW-1185">Reference proteome</keyword>
<sequence>MLKRTGRRPSRAGRRTGYVFAIVFNAAALYAIHFWPGWQQVPFLTSETQQILGWVTASLIAGLGANVVYLLVDPPRLKSLGDLVITGIGLVAIIRVWQVFPFDFGDTSFDWAMLVRIMLGIGFVGSIVAMIVQLVVLVADGSRARR</sequence>
<feature type="transmembrane region" description="Helical" evidence="1">
    <location>
        <begin position="117"/>
        <end position="139"/>
    </location>
</feature>
<name>A0A4R0H7U9_9ACTN</name>
<evidence type="ECO:0000313" key="3">
    <source>
        <dbReference type="Proteomes" id="UP000292346"/>
    </source>
</evidence>
<dbReference type="EMBL" id="SJJZ01000003">
    <property type="protein sequence ID" value="TCC06073.1"/>
    <property type="molecule type" value="Genomic_DNA"/>
</dbReference>
<evidence type="ECO:0000313" key="2">
    <source>
        <dbReference type="EMBL" id="TCC06073.1"/>
    </source>
</evidence>
<reference evidence="2 3" key="1">
    <citation type="submission" date="2019-02" db="EMBL/GenBank/DDBJ databases">
        <title>Kribbella capetownensis sp. nov. and Kribbella speibonae sp. nov., isolated from soil.</title>
        <authorList>
            <person name="Curtis S.M."/>
            <person name="Norton I."/>
            <person name="Everest G.J."/>
            <person name="Meyers P.R."/>
        </authorList>
    </citation>
    <scope>NUCLEOTIDE SEQUENCE [LARGE SCALE GENOMIC DNA]</scope>
    <source>
        <strain evidence="2 3">KCTC 29219</strain>
    </source>
</reference>
<gene>
    <name evidence="2" type="ORF">E0H45_29305</name>
</gene>
<feature type="transmembrane region" description="Helical" evidence="1">
    <location>
        <begin position="51"/>
        <end position="72"/>
    </location>
</feature>
<keyword evidence="1" id="KW-0472">Membrane</keyword>
<evidence type="ECO:0000256" key="1">
    <source>
        <dbReference type="SAM" id="Phobius"/>
    </source>
</evidence>
<dbReference type="RefSeq" id="WP_131343216.1">
    <property type="nucleotide sequence ID" value="NZ_SJJZ01000003.1"/>
</dbReference>